<accession>A0A318KGM4</accession>
<dbReference type="PANTHER" id="PTHR46268:SF27">
    <property type="entry name" value="UNIVERSAL STRESS PROTEIN RV2623"/>
    <property type="match status" value="1"/>
</dbReference>
<keyword evidence="6" id="KW-1185">Reference proteome</keyword>
<dbReference type="InterPro" id="IPR006015">
    <property type="entry name" value="Universal_stress_UspA"/>
</dbReference>
<feature type="domain" description="UspA" evidence="4">
    <location>
        <begin position="17"/>
        <end position="154"/>
    </location>
</feature>
<feature type="domain" description="UspA" evidence="4">
    <location>
        <begin position="164"/>
        <end position="302"/>
    </location>
</feature>
<evidence type="ECO:0000256" key="2">
    <source>
        <dbReference type="ARBA" id="ARBA00022741"/>
    </source>
</evidence>
<comment type="similarity">
    <text evidence="1">Belongs to the universal stress protein A family.</text>
</comment>
<dbReference type="Proteomes" id="UP000247569">
    <property type="component" value="Unassembled WGS sequence"/>
</dbReference>
<comment type="caution">
    <text evidence="5">The sequence shown here is derived from an EMBL/GenBank/DDBJ whole genome shotgun (WGS) entry which is preliminary data.</text>
</comment>
<evidence type="ECO:0000256" key="3">
    <source>
        <dbReference type="ARBA" id="ARBA00022840"/>
    </source>
</evidence>
<proteinExistence type="inferred from homology"/>
<dbReference type="InterPro" id="IPR006016">
    <property type="entry name" value="UspA"/>
</dbReference>
<dbReference type="AlphaFoldDB" id="A0A318KGM4"/>
<dbReference type="SUPFAM" id="SSF52402">
    <property type="entry name" value="Adenine nucleotide alpha hydrolases-like"/>
    <property type="match status" value="2"/>
</dbReference>
<dbReference type="OrthoDB" id="3174546at2"/>
<dbReference type="Gene3D" id="3.40.50.620">
    <property type="entry name" value="HUPs"/>
    <property type="match status" value="2"/>
</dbReference>
<gene>
    <name evidence="5" type="ORF">DFR70_101835</name>
</gene>
<dbReference type="GO" id="GO:0005524">
    <property type="term" value="F:ATP binding"/>
    <property type="evidence" value="ECO:0007669"/>
    <property type="project" value="UniProtKB-KW"/>
</dbReference>
<keyword evidence="2" id="KW-0547">Nucleotide-binding</keyword>
<dbReference type="RefSeq" id="WP_040738184.1">
    <property type="nucleotide sequence ID" value="NZ_QJKF01000001.1"/>
</dbReference>
<dbReference type="PANTHER" id="PTHR46268">
    <property type="entry name" value="STRESS RESPONSE PROTEIN NHAX"/>
    <property type="match status" value="1"/>
</dbReference>
<evidence type="ECO:0000313" key="6">
    <source>
        <dbReference type="Proteomes" id="UP000247569"/>
    </source>
</evidence>
<name>A0A318KGM4_9NOCA</name>
<protein>
    <submittedName>
        <fullName evidence="5">Nucleotide-binding universal stress UspA family protein</fullName>
    </submittedName>
</protein>
<evidence type="ECO:0000256" key="1">
    <source>
        <dbReference type="ARBA" id="ARBA00008791"/>
    </source>
</evidence>
<dbReference type="EMBL" id="QJKF01000001">
    <property type="protein sequence ID" value="PXX71412.1"/>
    <property type="molecule type" value="Genomic_DNA"/>
</dbReference>
<reference evidence="5 6" key="1">
    <citation type="submission" date="2018-05" db="EMBL/GenBank/DDBJ databases">
        <title>Genomic Encyclopedia of Type Strains, Phase IV (KMG-IV): sequencing the most valuable type-strain genomes for metagenomic binning, comparative biology and taxonomic classification.</title>
        <authorList>
            <person name="Goeker M."/>
        </authorList>
    </citation>
    <scope>NUCLEOTIDE SEQUENCE [LARGE SCALE GENOMIC DNA]</scope>
    <source>
        <strain evidence="5 6">DSM 44704</strain>
    </source>
</reference>
<evidence type="ECO:0000259" key="4">
    <source>
        <dbReference type="Pfam" id="PF00582"/>
    </source>
</evidence>
<dbReference type="PRINTS" id="PR01438">
    <property type="entry name" value="UNVRSLSTRESS"/>
</dbReference>
<evidence type="ECO:0000313" key="5">
    <source>
        <dbReference type="EMBL" id="PXX71412.1"/>
    </source>
</evidence>
<organism evidence="5 6">
    <name type="scientific">Nocardia tenerifensis</name>
    <dbReference type="NCBI Taxonomy" id="228006"/>
    <lineage>
        <taxon>Bacteria</taxon>
        <taxon>Bacillati</taxon>
        <taxon>Actinomycetota</taxon>
        <taxon>Actinomycetes</taxon>
        <taxon>Mycobacteriales</taxon>
        <taxon>Nocardiaceae</taxon>
        <taxon>Nocardia</taxon>
    </lineage>
</organism>
<dbReference type="Pfam" id="PF00582">
    <property type="entry name" value="Usp"/>
    <property type="match status" value="2"/>
</dbReference>
<keyword evidence="3" id="KW-0067">ATP-binding</keyword>
<sequence length="304" mass="32156">MTALRRADVHRLAIAAVVVGADGSAAADRAVRWAAATAAQRGRKLLIVHGLNLAATRATFGCYDVMVPAVTEKMRAHGEHVLAQAHRLAIETAPELGVDTELSEANPAELLIALSRTAHLVVLGATPGVGAFAHLGSTLLAVTRHGEGSIVVVREGEPDLPDRRPVVLGVDGSQVGESAIAAAFSEAAERAVQLIAVHAWSDLSVGAYASMPYLDLPLAHLETTEHALLAERLAGWQAKYPNVAVARRIYPAGPRTCLQDWSKSAQLIVVGNRGRGGFRDLLLGSTTNWLVQHAHCPVMVVHPE</sequence>
<dbReference type="InterPro" id="IPR014729">
    <property type="entry name" value="Rossmann-like_a/b/a_fold"/>
</dbReference>